<dbReference type="PANTHER" id="PTHR45863">
    <property type="entry name" value="SERINE/THREONINE-PROTEIN KINASE BSK5"/>
    <property type="match status" value="1"/>
</dbReference>
<organism evidence="3 4">
    <name type="scientific">Malus baccata</name>
    <name type="common">Siberian crab apple</name>
    <name type="synonym">Pyrus baccata</name>
    <dbReference type="NCBI Taxonomy" id="106549"/>
    <lineage>
        <taxon>Eukaryota</taxon>
        <taxon>Viridiplantae</taxon>
        <taxon>Streptophyta</taxon>
        <taxon>Embryophyta</taxon>
        <taxon>Tracheophyta</taxon>
        <taxon>Spermatophyta</taxon>
        <taxon>Magnoliopsida</taxon>
        <taxon>eudicotyledons</taxon>
        <taxon>Gunneridae</taxon>
        <taxon>Pentapetalae</taxon>
        <taxon>rosids</taxon>
        <taxon>fabids</taxon>
        <taxon>Rosales</taxon>
        <taxon>Rosaceae</taxon>
        <taxon>Amygdaloideae</taxon>
        <taxon>Maleae</taxon>
        <taxon>Malus</taxon>
    </lineage>
</organism>
<dbReference type="PANTHER" id="PTHR45863:SF7">
    <property type="entry name" value="SERINE_THREONINE-PROTEIN KINASE BSK5"/>
    <property type="match status" value="1"/>
</dbReference>
<reference evidence="3 4" key="1">
    <citation type="journal article" date="2019" name="G3 (Bethesda)">
        <title>Sequencing of a Wild Apple (Malus baccata) Genome Unravels the Differences Between Cultivated and Wild Apple Species Regarding Disease Resistance and Cold Tolerance.</title>
        <authorList>
            <person name="Chen X."/>
        </authorList>
    </citation>
    <scope>NUCLEOTIDE SEQUENCE [LARGE SCALE GENOMIC DNA]</scope>
    <source>
        <strain evidence="4">cv. Shandingzi</strain>
        <tissue evidence="3">Leaves</tissue>
    </source>
</reference>
<proteinExistence type="inferred from homology"/>
<dbReference type="AlphaFoldDB" id="A0A540NE62"/>
<keyword evidence="4" id="KW-1185">Reference proteome</keyword>
<dbReference type="InterPro" id="IPR045845">
    <property type="entry name" value="BSK"/>
</dbReference>
<dbReference type="STRING" id="106549.A0A540NE62"/>
<dbReference type="SUPFAM" id="SSF51569">
    <property type="entry name" value="Aldolase"/>
    <property type="match status" value="1"/>
</dbReference>
<sequence>MPNETLSKHLFHWEAQPMKWAMRLRVALYLAQALEYCSSEGQALYHDLNAYRVLFDQDANPRLSCFDLMKNSKDGKSYSTNLAFTPPEYLRTGRVIPESLVYSFGTLLLDLLKDLYALSSKKGVILVLHGASGLTKGLIKECIEHGVRKFNVNTEVRKAYTDSLSNSKKDLVHVMASVKEAMKAVQRALCQNRQGPAQGGRCQSLIPAAHHRHFLLRFPRVRPVLHALVPHAFRGRQLCLHIERIRFALQIRLHAPVPAAPFHSLFVFPSF</sequence>
<evidence type="ECO:0000313" key="3">
    <source>
        <dbReference type="EMBL" id="TQE09335.1"/>
    </source>
</evidence>
<evidence type="ECO:0000259" key="2">
    <source>
        <dbReference type="PROSITE" id="PS50011"/>
    </source>
</evidence>
<comment type="caution">
    <text evidence="3">The sequence shown here is derived from an EMBL/GenBank/DDBJ whole genome shotgun (WGS) entry which is preliminary data.</text>
</comment>
<evidence type="ECO:0000256" key="1">
    <source>
        <dbReference type="ARBA" id="ARBA00008684"/>
    </source>
</evidence>
<evidence type="ECO:0000313" key="4">
    <source>
        <dbReference type="Proteomes" id="UP000315295"/>
    </source>
</evidence>
<dbReference type="GO" id="GO:0009742">
    <property type="term" value="P:brassinosteroid mediated signaling pathway"/>
    <property type="evidence" value="ECO:0007669"/>
    <property type="project" value="InterPro"/>
</dbReference>
<dbReference type="GO" id="GO:0004672">
    <property type="term" value="F:protein kinase activity"/>
    <property type="evidence" value="ECO:0007669"/>
    <property type="project" value="InterPro"/>
</dbReference>
<dbReference type="GO" id="GO:0016832">
    <property type="term" value="F:aldehyde-lyase activity"/>
    <property type="evidence" value="ECO:0007669"/>
    <property type="project" value="InterPro"/>
</dbReference>
<dbReference type="InterPro" id="IPR011009">
    <property type="entry name" value="Kinase-like_dom_sf"/>
</dbReference>
<dbReference type="Pfam" id="PF01116">
    <property type="entry name" value="F_bP_aldolase"/>
    <property type="match status" value="1"/>
</dbReference>
<dbReference type="GO" id="GO:0012505">
    <property type="term" value="C:endomembrane system"/>
    <property type="evidence" value="ECO:0007669"/>
    <property type="project" value="UniProtKB-SubCell"/>
</dbReference>
<gene>
    <name evidence="3" type="ORF">C1H46_005071</name>
</gene>
<dbReference type="Gene3D" id="1.10.510.10">
    <property type="entry name" value="Transferase(Phosphotransferase) domain 1"/>
    <property type="match status" value="1"/>
</dbReference>
<dbReference type="GO" id="GO:0008270">
    <property type="term" value="F:zinc ion binding"/>
    <property type="evidence" value="ECO:0007669"/>
    <property type="project" value="InterPro"/>
</dbReference>
<dbReference type="InterPro" id="IPR000771">
    <property type="entry name" value="FBA_II"/>
</dbReference>
<dbReference type="GO" id="GO:0005524">
    <property type="term" value="F:ATP binding"/>
    <property type="evidence" value="ECO:0007669"/>
    <property type="project" value="UniProtKB-KW"/>
</dbReference>
<accession>A0A540NE62</accession>
<dbReference type="PROSITE" id="PS50011">
    <property type="entry name" value="PROTEIN_KINASE_DOM"/>
    <property type="match status" value="1"/>
</dbReference>
<dbReference type="SUPFAM" id="SSF56112">
    <property type="entry name" value="Protein kinase-like (PK-like)"/>
    <property type="match status" value="1"/>
</dbReference>
<feature type="domain" description="Protein kinase" evidence="2">
    <location>
        <begin position="1"/>
        <end position="176"/>
    </location>
</feature>
<dbReference type="GO" id="GO:0005975">
    <property type="term" value="P:carbohydrate metabolic process"/>
    <property type="evidence" value="ECO:0007669"/>
    <property type="project" value="InterPro"/>
</dbReference>
<comment type="similarity">
    <text evidence="1">Belongs to the protein kinase superfamily. Ser/Thr protein kinase family.</text>
</comment>
<dbReference type="InterPro" id="IPR000719">
    <property type="entry name" value="Prot_kinase_dom"/>
</dbReference>
<dbReference type="Proteomes" id="UP000315295">
    <property type="component" value="Unassembled WGS sequence"/>
</dbReference>
<protein>
    <recommendedName>
        <fullName evidence="2">Protein kinase domain-containing protein</fullName>
    </recommendedName>
</protein>
<name>A0A540NE62_MALBA</name>
<dbReference type="EMBL" id="VIEB01000059">
    <property type="protein sequence ID" value="TQE09335.1"/>
    <property type="molecule type" value="Genomic_DNA"/>
</dbReference>